<proteinExistence type="predicted"/>
<dbReference type="SUPFAM" id="SSF56801">
    <property type="entry name" value="Acetyl-CoA synthetase-like"/>
    <property type="match status" value="1"/>
</dbReference>
<dbReference type="InterPro" id="IPR000873">
    <property type="entry name" value="AMP-dep_synth/lig_dom"/>
</dbReference>
<dbReference type="PROSITE" id="PS00455">
    <property type="entry name" value="AMP_BINDING"/>
    <property type="match status" value="1"/>
</dbReference>
<dbReference type="EMBL" id="JBHTHX010002525">
    <property type="protein sequence ID" value="MFD0890565.1"/>
    <property type="molecule type" value="Genomic_DNA"/>
</dbReference>
<dbReference type="PRINTS" id="PR00154">
    <property type="entry name" value="AMPBINDING"/>
</dbReference>
<accession>A0ABW3E378</accession>
<gene>
    <name evidence="2" type="ORF">ACFQ08_38985</name>
</gene>
<reference evidence="3" key="1">
    <citation type="journal article" date="2019" name="Int. J. Syst. Evol. Microbiol.">
        <title>The Global Catalogue of Microorganisms (GCM) 10K type strain sequencing project: providing services to taxonomists for standard genome sequencing and annotation.</title>
        <authorList>
            <consortium name="The Broad Institute Genomics Platform"/>
            <consortium name="The Broad Institute Genome Sequencing Center for Infectious Disease"/>
            <person name="Wu L."/>
            <person name="Ma J."/>
        </authorList>
    </citation>
    <scope>NUCLEOTIDE SEQUENCE [LARGE SCALE GENOMIC DNA]</scope>
    <source>
        <strain evidence="3">CCUG 62974</strain>
    </source>
</reference>
<feature type="non-terminal residue" evidence="2">
    <location>
        <position position="295"/>
    </location>
</feature>
<evidence type="ECO:0000313" key="3">
    <source>
        <dbReference type="Proteomes" id="UP001597024"/>
    </source>
</evidence>
<dbReference type="Proteomes" id="UP001597024">
    <property type="component" value="Unassembled WGS sequence"/>
</dbReference>
<sequence length="295" mass="30755">ARLLVGEGAGPERIVAVALPSSAEMVVATLAVLRSGAAYLPLDANNPPERLRLMLDDAKPTLVITSAAFGRRIPEGPKVLDLSEGIPSGDAQDGDQDAIPWPLLAHPAYVIYTSGSTGRPKGVVVTHAGVRGLVAGSAASFGAGPGTRFLQFASFGFDAAFWELSLTLLTGGALVVTPRERRLPGEPLVETLVRHHVTHVVLPPSALAELPAETLPAELTLILGGEACPPQLARAWSGRNRVVNAYGPTEATVCVSTNGPLVPEEITGAVPIGRPLPGIRAYVLDRWLRPVPAGV</sequence>
<dbReference type="Pfam" id="PF00501">
    <property type="entry name" value="AMP-binding"/>
    <property type="match status" value="1"/>
</dbReference>
<evidence type="ECO:0000259" key="1">
    <source>
        <dbReference type="Pfam" id="PF00501"/>
    </source>
</evidence>
<protein>
    <submittedName>
        <fullName evidence="2">AMP-binding protein</fullName>
    </submittedName>
</protein>
<dbReference type="PANTHER" id="PTHR45527:SF1">
    <property type="entry name" value="FATTY ACID SYNTHASE"/>
    <property type="match status" value="1"/>
</dbReference>
<dbReference type="InterPro" id="IPR020845">
    <property type="entry name" value="AMP-binding_CS"/>
</dbReference>
<dbReference type="InterPro" id="IPR020459">
    <property type="entry name" value="AMP-binding"/>
</dbReference>
<comment type="caution">
    <text evidence="2">The sequence shown here is derived from an EMBL/GenBank/DDBJ whole genome shotgun (WGS) entry which is preliminary data.</text>
</comment>
<keyword evidence="3" id="KW-1185">Reference proteome</keyword>
<organism evidence="2 3">
    <name type="scientific">Streptosporangium algeriense</name>
    <dbReference type="NCBI Taxonomy" id="1682748"/>
    <lineage>
        <taxon>Bacteria</taxon>
        <taxon>Bacillati</taxon>
        <taxon>Actinomycetota</taxon>
        <taxon>Actinomycetes</taxon>
        <taxon>Streptosporangiales</taxon>
        <taxon>Streptosporangiaceae</taxon>
        <taxon>Streptosporangium</taxon>
    </lineage>
</organism>
<evidence type="ECO:0000313" key="2">
    <source>
        <dbReference type="EMBL" id="MFD0890565.1"/>
    </source>
</evidence>
<feature type="domain" description="AMP-dependent synthetase/ligase" evidence="1">
    <location>
        <begin position="1"/>
        <end position="295"/>
    </location>
</feature>
<dbReference type="Gene3D" id="3.40.50.12780">
    <property type="entry name" value="N-terminal domain of ligase-like"/>
    <property type="match status" value="1"/>
</dbReference>
<dbReference type="PANTHER" id="PTHR45527">
    <property type="entry name" value="NONRIBOSOMAL PEPTIDE SYNTHETASE"/>
    <property type="match status" value="1"/>
</dbReference>
<name>A0ABW3E378_9ACTN</name>
<dbReference type="InterPro" id="IPR042099">
    <property type="entry name" value="ANL_N_sf"/>
</dbReference>
<feature type="non-terminal residue" evidence="2">
    <location>
        <position position="1"/>
    </location>
</feature>